<dbReference type="SUPFAM" id="SSF52821">
    <property type="entry name" value="Rhodanese/Cell cycle control phosphatase"/>
    <property type="match status" value="1"/>
</dbReference>
<evidence type="ECO:0000313" key="4">
    <source>
        <dbReference type="Proteomes" id="UP000199062"/>
    </source>
</evidence>
<dbReference type="InterPro" id="IPR001763">
    <property type="entry name" value="Rhodanese-like_dom"/>
</dbReference>
<keyword evidence="4" id="KW-1185">Reference proteome</keyword>
<feature type="domain" description="Rhodanese" evidence="2">
    <location>
        <begin position="29"/>
        <end position="116"/>
    </location>
</feature>
<dbReference type="Gene3D" id="3.40.250.10">
    <property type="entry name" value="Rhodanese-like domain"/>
    <property type="match status" value="1"/>
</dbReference>
<dbReference type="Pfam" id="PF00581">
    <property type="entry name" value="Rhodanese"/>
    <property type="match status" value="1"/>
</dbReference>
<dbReference type="PROSITE" id="PS50206">
    <property type="entry name" value="RHODANESE_3"/>
    <property type="match status" value="1"/>
</dbReference>
<organism evidence="3 4">
    <name type="scientific">Halomicrobium zhouii</name>
    <dbReference type="NCBI Taxonomy" id="767519"/>
    <lineage>
        <taxon>Archaea</taxon>
        <taxon>Methanobacteriati</taxon>
        <taxon>Methanobacteriota</taxon>
        <taxon>Stenosarchaea group</taxon>
        <taxon>Halobacteria</taxon>
        <taxon>Halobacteriales</taxon>
        <taxon>Haloarculaceae</taxon>
        <taxon>Halomicrobium</taxon>
    </lineage>
</organism>
<dbReference type="STRING" id="767519.SAMN05216559_4145"/>
<dbReference type="Proteomes" id="UP000199062">
    <property type="component" value="Unassembled WGS sequence"/>
</dbReference>
<dbReference type="EMBL" id="FOZK01000006">
    <property type="protein sequence ID" value="SFS12858.1"/>
    <property type="molecule type" value="Genomic_DNA"/>
</dbReference>
<dbReference type="InterPro" id="IPR036873">
    <property type="entry name" value="Rhodanese-like_dom_sf"/>
</dbReference>
<dbReference type="GO" id="GO:0016740">
    <property type="term" value="F:transferase activity"/>
    <property type="evidence" value="ECO:0007669"/>
    <property type="project" value="UniProtKB-KW"/>
</dbReference>
<evidence type="ECO:0000256" key="1">
    <source>
        <dbReference type="SAM" id="MobiDB-lite"/>
    </source>
</evidence>
<dbReference type="CDD" id="cd00158">
    <property type="entry name" value="RHOD"/>
    <property type="match status" value="1"/>
</dbReference>
<feature type="compositionally biased region" description="Acidic residues" evidence="1">
    <location>
        <begin position="122"/>
        <end position="134"/>
    </location>
</feature>
<accession>A0A1I6MB90</accession>
<gene>
    <name evidence="3" type="ORF">SAMN05216559_4145</name>
</gene>
<sequence>MDGEIGTEELRAILDDVEENGEQGNGDGGDESVRVVDIRSPGAYSRGHIPGSENVPLQRLVDDIEQFEGDDRVVTVCPQGKSSVQAARLITSYEGFDGRAESFAPGLSNWDGPIEKGGDSVEQGEDDEGPQAPF</sequence>
<dbReference type="OrthoDB" id="135517at2157"/>
<dbReference type="SMART" id="SM00450">
    <property type="entry name" value="RHOD"/>
    <property type="match status" value="1"/>
</dbReference>
<name>A0A1I6MB90_9EURY</name>
<evidence type="ECO:0000259" key="2">
    <source>
        <dbReference type="PROSITE" id="PS50206"/>
    </source>
</evidence>
<evidence type="ECO:0000313" key="3">
    <source>
        <dbReference type="EMBL" id="SFS12858.1"/>
    </source>
</evidence>
<protein>
    <submittedName>
        <fullName evidence="3">Rhodanese-related sulfurtransferase</fullName>
    </submittedName>
</protein>
<dbReference type="RefSeq" id="WP_089819326.1">
    <property type="nucleotide sequence ID" value="NZ_FOZK01000006.1"/>
</dbReference>
<reference evidence="3 4" key="1">
    <citation type="submission" date="2016-10" db="EMBL/GenBank/DDBJ databases">
        <authorList>
            <person name="de Groot N.N."/>
        </authorList>
    </citation>
    <scope>NUCLEOTIDE SEQUENCE [LARGE SCALE GENOMIC DNA]</scope>
    <source>
        <strain evidence="3 4">CGMCC 1.10457</strain>
    </source>
</reference>
<proteinExistence type="predicted"/>
<dbReference type="AlphaFoldDB" id="A0A1I6MB90"/>
<keyword evidence="3" id="KW-0808">Transferase</keyword>
<feature type="region of interest" description="Disordered" evidence="1">
    <location>
        <begin position="103"/>
        <end position="134"/>
    </location>
</feature>